<evidence type="ECO:0000256" key="1">
    <source>
        <dbReference type="SAM" id="MobiDB-lite"/>
    </source>
</evidence>
<comment type="caution">
    <text evidence="2">The sequence shown here is derived from an EMBL/GenBank/DDBJ whole genome shotgun (WGS) entry which is preliminary data.</text>
</comment>
<organism evidence="2 3">
    <name type="scientific">Patagioenas fasciata monilis</name>
    <dbReference type="NCBI Taxonomy" id="372326"/>
    <lineage>
        <taxon>Eukaryota</taxon>
        <taxon>Metazoa</taxon>
        <taxon>Chordata</taxon>
        <taxon>Craniata</taxon>
        <taxon>Vertebrata</taxon>
        <taxon>Euteleostomi</taxon>
        <taxon>Archelosauria</taxon>
        <taxon>Archosauria</taxon>
        <taxon>Dinosauria</taxon>
        <taxon>Saurischia</taxon>
        <taxon>Theropoda</taxon>
        <taxon>Coelurosauria</taxon>
        <taxon>Aves</taxon>
        <taxon>Neognathae</taxon>
        <taxon>Neoaves</taxon>
        <taxon>Columbimorphae</taxon>
        <taxon>Columbiformes</taxon>
        <taxon>Columbidae</taxon>
        <taxon>Patagioenas</taxon>
    </lineage>
</organism>
<evidence type="ECO:0000313" key="3">
    <source>
        <dbReference type="Proteomes" id="UP000190648"/>
    </source>
</evidence>
<protein>
    <submittedName>
        <fullName evidence="2">Uncharacterized protein</fullName>
    </submittedName>
</protein>
<evidence type="ECO:0000313" key="2">
    <source>
        <dbReference type="EMBL" id="OPJ66630.1"/>
    </source>
</evidence>
<dbReference type="Proteomes" id="UP000190648">
    <property type="component" value="Unassembled WGS sequence"/>
</dbReference>
<proteinExistence type="predicted"/>
<dbReference type="AlphaFoldDB" id="A0A1V4J3A5"/>
<dbReference type="EMBL" id="LSYS01009367">
    <property type="protein sequence ID" value="OPJ66630.1"/>
    <property type="molecule type" value="Genomic_DNA"/>
</dbReference>
<reference evidence="2 3" key="1">
    <citation type="submission" date="2016-02" db="EMBL/GenBank/DDBJ databases">
        <title>Band-tailed pigeon sequencing and assembly.</title>
        <authorList>
            <person name="Soares A.E."/>
            <person name="Novak B.J."/>
            <person name="Rice E.S."/>
            <person name="O'Connell B."/>
            <person name="Chang D."/>
            <person name="Weber S."/>
            <person name="Shapiro B."/>
        </authorList>
    </citation>
    <scope>NUCLEOTIDE SEQUENCE [LARGE SCALE GENOMIC DNA]</scope>
    <source>
        <strain evidence="2">BTP2013</strain>
        <tissue evidence="2">Blood</tissue>
    </source>
</reference>
<sequence>MVQFSSRFQSLLPKSHVTPQSRSNQIHHSSREGREKEAVDEDRKEVQRHVDSTHQGVIEFPSCAER</sequence>
<gene>
    <name evidence="2" type="ORF">AV530_016651</name>
</gene>
<feature type="region of interest" description="Disordered" evidence="1">
    <location>
        <begin position="1"/>
        <end position="66"/>
    </location>
</feature>
<keyword evidence="3" id="KW-1185">Reference proteome</keyword>
<feature type="compositionally biased region" description="Polar residues" evidence="1">
    <location>
        <begin position="17"/>
        <end position="27"/>
    </location>
</feature>
<name>A0A1V4J3A5_PATFA</name>
<feature type="compositionally biased region" description="Basic and acidic residues" evidence="1">
    <location>
        <begin position="29"/>
        <end position="52"/>
    </location>
</feature>
<accession>A0A1V4J3A5</accession>